<keyword evidence="1" id="KW-0812">Transmembrane</keyword>
<feature type="domain" description="TtsA-like Glycoside hydrolase family 108" evidence="2">
    <location>
        <begin position="10"/>
        <end position="99"/>
    </location>
</feature>
<feature type="transmembrane region" description="Helical" evidence="1">
    <location>
        <begin position="304"/>
        <end position="323"/>
    </location>
</feature>
<keyword evidence="1" id="KW-0472">Membrane</keyword>
<comment type="caution">
    <text evidence="4">The sequence shown here is derived from an EMBL/GenBank/DDBJ whole genome shotgun (WGS) entry which is preliminary data.</text>
</comment>
<accession>A0A644W5F7</accession>
<dbReference type="Pfam" id="PF05838">
    <property type="entry name" value="Glyco_hydro_108"/>
    <property type="match status" value="1"/>
</dbReference>
<feature type="domain" description="Peptidoglycan binding" evidence="3">
    <location>
        <begin position="102"/>
        <end position="168"/>
    </location>
</feature>
<protein>
    <submittedName>
        <fullName evidence="4">Uncharacterized protein</fullName>
    </submittedName>
</protein>
<dbReference type="AlphaFoldDB" id="A0A644W5F7"/>
<dbReference type="SUPFAM" id="SSF53955">
    <property type="entry name" value="Lysozyme-like"/>
    <property type="match status" value="1"/>
</dbReference>
<evidence type="ECO:0000313" key="4">
    <source>
        <dbReference type="EMBL" id="MPL97643.1"/>
    </source>
</evidence>
<gene>
    <name evidence="4" type="ORF">SDC9_43835</name>
</gene>
<dbReference type="Pfam" id="PF09374">
    <property type="entry name" value="PG_binding_3"/>
    <property type="match status" value="1"/>
</dbReference>
<keyword evidence="1" id="KW-1133">Transmembrane helix</keyword>
<dbReference type="PROSITE" id="PS00018">
    <property type="entry name" value="EF_HAND_1"/>
    <property type="match status" value="1"/>
</dbReference>
<proteinExistence type="predicted"/>
<organism evidence="4">
    <name type="scientific">bioreactor metagenome</name>
    <dbReference type="NCBI Taxonomy" id="1076179"/>
    <lineage>
        <taxon>unclassified sequences</taxon>
        <taxon>metagenomes</taxon>
        <taxon>ecological metagenomes</taxon>
    </lineage>
</organism>
<dbReference type="InterPro" id="IPR018247">
    <property type="entry name" value="EF_Hand_1_Ca_BS"/>
</dbReference>
<sequence length="333" mass="37771">MADIRKLAPLILKWEGLFVHDPADAGGPTHMGVTLKRLIEAEFDKNKDGLVNIADLKALNEHDVIYCFLKPFYWDRWQADHIRNQSIANLLVDWVWMSGKAGINIPQKVLGVKVDGMVGNQTLQAVNEHPNPELLYEKLKNERKSFIERICKARPANNRFRKGWLNRLADFKFACILILLVVSLSCGGCKSTAQLGNVAVSQQESILNTNEQQEVSTNMLNQQETVTSWEEIVVIASDSLPVVITALLHDSLKPNKGIYMRKSVHQIKTNKQHELALESVSTSTTQVTNQQQTIERPTGHTSKFKLFLILIAFMLLLFLAYKLSNFFRKCLLF</sequence>
<dbReference type="EMBL" id="VSSQ01000567">
    <property type="protein sequence ID" value="MPL97643.1"/>
    <property type="molecule type" value="Genomic_DNA"/>
</dbReference>
<dbReference type="InterPro" id="IPR018537">
    <property type="entry name" value="Peptidoglycan-bd_3"/>
</dbReference>
<dbReference type="InterPro" id="IPR008565">
    <property type="entry name" value="TtsA-like_GH18_dom"/>
</dbReference>
<dbReference type="Gene3D" id="1.20.141.10">
    <property type="entry name" value="Chitosanase, subunit A, domain 1"/>
    <property type="match status" value="1"/>
</dbReference>
<reference evidence="4" key="1">
    <citation type="submission" date="2019-08" db="EMBL/GenBank/DDBJ databases">
        <authorList>
            <person name="Kucharzyk K."/>
            <person name="Murdoch R.W."/>
            <person name="Higgins S."/>
            <person name="Loffler F."/>
        </authorList>
    </citation>
    <scope>NUCLEOTIDE SEQUENCE</scope>
</reference>
<dbReference type="InterPro" id="IPR023346">
    <property type="entry name" value="Lysozyme-like_dom_sf"/>
</dbReference>
<evidence type="ECO:0000259" key="2">
    <source>
        <dbReference type="Pfam" id="PF05838"/>
    </source>
</evidence>
<name>A0A644W5F7_9ZZZZ</name>
<evidence type="ECO:0000259" key="3">
    <source>
        <dbReference type="Pfam" id="PF09374"/>
    </source>
</evidence>
<evidence type="ECO:0000256" key="1">
    <source>
        <dbReference type="SAM" id="Phobius"/>
    </source>
</evidence>